<evidence type="ECO:0000313" key="1">
    <source>
        <dbReference type="EMBL" id="SDJ56678.1"/>
    </source>
</evidence>
<evidence type="ECO:0000313" key="2">
    <source>
        <dbReference type="Proteomes" id="UP000198900"/>
    </source>
</evidence>
<protein>
    <submittedName>
        <fullName evidence="1">Uncharacterized protein</fullName>
    </submittedName>
</protein>
<feature type="non-terminal residue" evidence="1">
    <location>
        <position position="61"/>
    </location>
</feature>
<sequence>MRLAASGDFSDDAGGVKRTAVFVVIVAPISLNNAGLRKRATALASNGRDGIDQCVKLRNIV</sequence>
<dbReference type="EMBL" id="FNDI01000064">
    <property type="protein sequence ID" value="SDJ56678.1"/>
    <property type="molecule type" value="Genomic_DNA"/>
</dbReference>
<dbReference type="AlphaFoldDB" id="A0A7Z7FPU7"/>
<dbReference type="Proteomes" id="UP000198900">
    <property type="component" value="Unassembled WGS sequence"/>
</dbReference>
<gene>
    <name evidence="1" type="ORF">SAMN04487926_16420</name>
</gene>
<accession>A0A7Z7FPU7</accession>
<keyword evidence="2" id="KW-1185">Reference proteome</keyword>
<organism evidence="1 2">
    <name type="scientific">Paraburkholderia steynii</name>
    <dbReference type="NCBI Taxonomy" id="1245441"/>
    <lineage>
        <taxon>Bacteria</taxon>
        <taxon>Pseudomonadati</taxon>
        <taxon>Pseudomonadota</taxon>
        <taxon>Betaproteobacteria</taxon>
        <taxon>Burkholderiales</taxon>
        <taxon>Burkholderiaceae</taxon>
        <taxon>Paraburkholderia</taxon>
    </lineage>
</organism>
<comment type="caution">
    <text evidence="1">The sequence shown here is derived from an EMBL/GenBank/DDBJ whole genome shotgun (WGS) entry which is preliminary data.</text>
</comment>
<proteinExistence type="predicted"/>
<name>A0A7Z7FPU7_9BURK</name>
<reference evidence="1" key="1">
    <citation type="submission" date="2016-10" db="EMBL/GenBank/DDBJ databases">
        <authorList>
            <person name="Varghese N."/>
            <person name="Submissions S."/>
        </authorList>
    </citation>
    <scope>NUCLEOTIDE SEQUENCE [LARGE SCALE GENOMIC DNA]</scope>
    <source>
        <strain evidence="1">YR281</strain>
    </source>
</reference>